<protein>
    <submittedName>
        <fullName evidence="1">Uncharacterized protein</fullName>
    </submittedName>
</protein>
<gene>
    <name evidence="1" type="ORF">V6N12_043404</name>
</gene>
<organism evidence="1 2">
    <name type="scientific">Hibiscus sabdariffa</name>
    <name type="common">roselle</name>
    <dbReference type="NCBI Taxonomy" id="183260"/>
    <lineage>
        <taxon>Eukaryota</taxon>
        <taxon>Viridiplantae</taxon>
        <taxon>Streptophyta</taxon>
        <taxon>Embryophyta</taxon>
        <taxon>Tracheophyta</taxon>
        <taxon>Spermatophyta</taxon>
        <taxon>Magnoliopsida</taxon>
        <taxon>eudicotyledons</taxon>
        <taxon>Gunneridae</taxon>
        <taxon>Pentapetalae</taxon>
        <taxon>rosids</taxon>
        <taxon>malvids</taxon>
        <taxon>Malvales</taxon>
        <taxon>Malvaceae</taxon>
        <taxon>Malvoideae</taxon>
        <taxon>Hibiscus</taxon>
    </lineage>
</organism>
<accession>A0ABR2DF86</accession>
<proteinExistence type="predicted"/>
<comment type="caution">
    <text evidence="1">The sequence shown here is derived from an EMBL/GenBank/DDBJ whole genome shotgun (WGS) entry which is preliminary data.</text>
</comment>
<dbReference type="EMBL" id="JBBPBM010000028">
    <property type="protein sequence ID" value="KAK8537233.1"/>
    <property type="molecule type" value="Genomic_DNA"/>
</dbReference>
<evidence type="ECO:0000313" key="2">
    <source>
        <dbReference type="Proteomes" id="UP001472677"/>
    </source>
</evidence>
<keyword evidence="2" id="KW-1185">Reference proteome</keyword>
<name>A0ABR2DF86_9ROSI</name>
<reference evidence="1 2" key="1">
    <citation type="journal article" date="2024" name="G3 (Bethesda)">
        <title>Genome assembly of Hibiscus sabdariffa L. provides insights into metabolisms of medicinal natural products.</title>
        <authorList>
            <person name="Kim T."/>
        </authorList>
    </citation>
    <scope>NUCLEOTIDE SEQUENCE [LARGE SCALE GENOMIC DNA]</scope>
    <source>
        <strain evidence="1">TK-2024</strain>
        <tissue evidence="1">Old leaves</tissue>
    </source>
</reference>
<evidence type="ECO:0000313" key="1">
    <source>
        <dbReference type="EMBL" id="KAK8537233.1"/>
    </source>
</evidence>
<sequence length="124" mass="13813">MEGKEADISNLLYVEANNIVFSMCSASKSIKELDIKHDAMEKEDDMSILAPMVANENALRTYSTFKSINVLGTKRELNQNKEDLNPVVYLSPLSFVEPSIQETQPSNTSFGKKGGKHKAIWAKC</sequence>
<dbReference type="Proteomes" id="UP001472677">
    <property type="component" value="Unassembled WGS sequence"/>
</dbReference>